<comment type="function">
    <text evidence="13">The RuvA-RuvB-RuvC complex processes Holliday junction (HJ) DNA during genetic recombination and DNA repair. Endonuclease that resolves HJ intermediates. Cleaves cruciform DNA by making single-stranded nicks across the HJ at symmetrical positions within the homologous arms, yielding a 5'-phosphate and a 3'-hydroxyl group; requires a central core of homology in the junction. The consensus cleavage sequence is 5'-(A/T)TT(C/G)-3'. Cleavage occurs on the 3'-side of the TT dinucleotide at the point of strand exchange. HJ branch migration catalyzed by RuvA-RuvB allows RuvC to scan DNA until it finds its consensus sequence, where it cleaves and resolves the cruciform DNA.</text>
</comment>
<feature type="active site" evidence="13">
    <location>
        <position position="67"/>
    </location>
</feature>
<comment type="similarity">
    <text evidence="1 13">Belongs to the RuvC family.</text>
</comment>
<dbReference type="PANTHER" id="PTHR30194:SF3">
    <property type="entry name" value="CROSSOVER JUNCTION ENDODEOXYRIBONUCLEASE RUVC"/>
    <property type="match status" value="1"/>
</dbReference>
<proteinExistence type="inferred from homology"/>
<dbReference type="FunFam" id="3.30.420.10:FF:000002">
    <property type="entry name" value="Crossover junction endodeoxyribonuclease RuvC"/>
    <property type="match status" value="1"/>
</dbReference>
<keyword evidence="11 13" id="KW-0234">DNA repair</keyword>
<comment type="catalytic activity">
    <reaction evidence="12 13">
        <text>Endonucleolytic cleavage at a junction such as a reciprocal single-stranded crossover between two homologous DNA duplexes (Holliday junction).</text>
        <dbReference type="EC" id="3.1.21.10"/>
    </reaction>
</comment>
<sequence length="167" mass="18384">MRIMGIDPGLAIVGFGIIDIDGRKVKVVDYGTVQTDSSLSYTDRLLCVGNSLEKILKIYQPDAVAIEELFFNKNSKTAFAISQVRGVIIYTVLKKKIPLFEYTPLQVKQGVVGYGRATKNQVQLMVKTLLNLKEIPKPDDAADGLAVALCHKNFLNLNSITLQGVIK</sequence>
<dbReference type="GO" id="GO:0006310">
    <property type="term" value="P:DNA recombination"/>
    <property type="evidence" value="ECO:0007669"/>
    <property type="project" value="UniProtKB-UniRule"/>
</dbReference>
<name>A0A1I0BIA8_9FIRM</name>
<evidence type="ECO:0000256" key="12">
    <source>
        <dbReference type="ARBA" id="ARBA00029354"/>
    </source>
</evidence>
<dbReference type="Gene3D" id="3.30.420.10">
    <property type="entry name" value="Ribonuclease H-like superfamily/Ribonuclease H"/>
    <property type="match status" value="1"/>
</dbReference>
<evidence type="ECO:0000256" key="8">
    <source>
        <dbReference type="ARBA" id="ARBA00022842"/>
    </source>
</evidence>
<evidence type="ECO:0000256" key="5">
    <source>
        <dbReference type="ARBA" id="ARBA00022759"/>
    </source>
</evidence>
<dbReference type="RefSeq" id="WP_091351141.1">
    <property type="nucleotide sequence ID" value="NZ_FOIF01000040.1"/>
</dbReference>
<dbReference type="EC" id="3.1.21.10" evidence="13 14"/>
<evidence type="ECO:0000256" key="13">
    <source>
        <dbReference type="HAMAP-Rule" id="MF_00034"/>
    </source>
</evidence>
<dbReference type="GO" id="GO:0000287">
    <property type="term" value="F:magnesium ion binding"/>
    <property type="evidence" value="ECO:0007669"/>
    <property type="project" value="UniProtKB-UniRule"/>
</dbReference>
<evidence type="ECO:0000256" key="14">
    <source>
        <dbReference type="NCBIfam" id="TIGR00228"/>
    </source>
</evidence>
<evidence type="ECO:0000256" key="3">
    <source>
        <dbReference type="ARBA" id="ARBA00022722"/>
    </source>
</evidence>
<dbReference type="AlphaFoldDB" id="A0A1I0BIA8"/>
<keyword evidence="3 13" id="KW-0540">Nuclease</keyword>
<dbReference type="InterPro" id="IPR002176">
    <property type="entry name" value="X-over_junc_endoDNase_RuvC"/>
</dbReference>
<dbReference type="InterPro" id="IPR012337">
    <property type="entry name" value="RNaseH-like_sf"/>
</dbReference>
<accession>A0A1I0BIA8</accession>
<gene>
    <name evidence="13" type="primary">ruvC</name>
    <name evidence="15" type="ORF">SAMN03080614_10408</name>
</gene>
<dbReference type="SUPFAM" id="SSF53098">
    <property type="entry name" value="Ribonuclease H-like"/>
    <property type="match status" value="1"/>
</dbReference>
<keyword evidence="4 13" id="KW-0479">Metal-binding</keyword>
<reference evidence="16" key="1">
    <citation type="submission" date="2016-10" db="EMBL/GenBank/DDBJ databases">
        <authorList>
            <person name="Varghese N."/>
            <person name="Submissions S."/>
        </authorList>
    </citation>
    <scope>NUCLEOTIDE SEQUENCE [LARGE SCALE GENOMIC DNA]</scope>
    <source>
        <strain evidence="16">DSM 13577</strain>
    </source>
</reference>
<feature type="active site" evidence="13">
    <location>
        <position position="140"/>
    </location>
</feature>
<dbReference type="EMBL" id="FOIF01000040">
    <property type="protein sequence ID" value="SET06345.1"/>
    <property type="molecule type" value="Genomic_DNA"/>
</dbReference>
<keyword evidence="5 13" id="KW-0255">Endonuclease</keyword>
<dbReference type="GO" id="GO:0003677">
    <property type="term" value="F:DNA binding"/>
    <property type="evidence" value="ECO:0007669"/>
    <property type="project" value="UniProtKB-KW"/>
</dbReference>
<dbReference type="HAMAP" id="MF_00034">
    <property type="entry name" value="RuvC"/>
    <property type="match status" value="1"/>
</dbReference>
<feature type="active site" evidence="13">
    <location>
        <position position="7"/>
    </location>
</feature>
<keyword evidence="10 13" id="KW-0233">DNA recombination</keyword>
<feature type="binding site" evidence="13">
    <location>
        <position position="140"/>
    </location>
    <ligand>
        <name>Mg(2+)</name>
        <dbReference type="ChEBI" id="CHEBI:18420"/>
        <label>1</label>
    </ligand>
</feature>
<evidence type="ECO:0000256" key="7">
    <source>
        <dbReference type="ARBA" id="ARBA00022801"/>
    </source>
</evidence>
<evidence type="ECO:0000256" key="9">
    <source>
        <dbReference type="ARBA" id="ARBA00023125"/>
    </source>
</evidence>
<dbReference type="STRING" id="1120990.SAMN03080614_10408"/>
<feature type="binding site" evidence="13">
    <location>
        <position position="67"/>
    </location>
    <ligand>
        <name>Mg(2+)</name>
        <dbReference type="ChEBI" id="CHEBI:18420"/>
        <label>2</label>
    </ligand>
</feature>
<keyword evidence="7 13" id="KW-0378">Hydrolase</keyword>
<protein>
    <recommendedName>
        <fullName evidence="13 14">Crossover junction endodeoxyribonuclease RuvC</fullName>
        <ecNumber evidence="13 14">3.1.21.10</ecNumber>
    </recommendedName>
    <alternativeName>
        <fullName evidence="13">Holliday junction nuclease RuvC</fullName>
    </alternativeName>
    <alternativeName>
        <fullName evidence="13">Holliday junction resolvase RuvC</fullName>
    </alternativeName>
</protein>
<keyword evidence="8 13" id="KW-0460">Magnesium</keyword>
<evidence type="ECO:0000313" key="15">
    <source>
        <dbReference type="EMBL" id="SET06345.1"/>
    </source>
</evidence>
<dbReference type="InterPro" id="IPR036397">
    <property type="entry name" value="RNaseH_sf"/>
</dbReference>
<dbReference type="CDD" id="cd16962">
    <property type="entry name" value="RuvC"/>
    <property type="match status" value="1"/>
</dbReference>
<evidence type="ECO:0000256" key="11">
    <source>
        <dbReference type="ARBA" id="ARBA00023204"/>
    </source>
</evidence>
<keyword evidence="6 13" id="KW-0227">DNA damage</keyword>
<organism evidence="15 16">
    <name type="scientific">Anaerobranca gottschalkii DSM 13577</name>
    <dbReference type="NCBI Taxonomy" id="1120990"/>
    <lineage>
        <taxon>Bacteria</taxon>
        <taxon>Bacillati</taxon>
        <taxon>Bacillota</taxon>
        <taxon>Clostridia</taxon>
        <taxon>Eubacteriales</taxon>
        <taxon>Proteinivoracaceae</taxon>
        <taxon>Anaerobranca</taxon>
    </lineage>
</organism>
<dbReference type="GO" id="GO:0006281">
    <property type="term" value="P:DNA repair"/>
    <property type="evidence" value="ECO:0007669"/>
    <property type="project" value="UniProtKB-UniRule"/>
</dbReference>
<evidence type="ECO:0000256" key="6">
    <source>
        <dbReference type="ARBA" id="ARBA00022763"/>
    </source>
</evidence>
<keyword evidence="9 13" id="KW-0238">DNA-binding</keyword>
<comment type="subcellular location">
    <subcellularLocation>
        <location evidence="13">Cytoplasm</location>
    </subcellularLocation>
</comment>
<dbReference type="GO" id="GO:0048476">
    <property type="term" value="C:Holliday junction resolvase complex"/>
    <property type="evidence" value="ECO:0007669"/>
    <property type="project" value="UniProtKB-UniRule"/>
</dbReference>
<evidence type="ECO:0000313" key="16">
    <source>
        <dbReference type="Proteomes" id="UP000243819"/>
    </source>
</evidence>
<keyword evidence="16" id="KW-1185">Reference proteome</keyword>
<dbReference type="NCBIfam" id="NF000711">
    <property type="entry name" value="PRK00039.2-1"/>
    <property type="match status" value="1"/>
</dbReference>
<dbReference type="InterPro" id="IPR020563">
    <property type="entry name" value="X-over_junc_endoDNase_Mg_BS"/>
</dbReference>
<evidence type="ECO:0000256" key="1">
    <source>
        <dbReference type="ARBA" id="ARBA00009518"/>
    </source>
</evidence>
<dbReference type="PROSITE" id="PS01321">
    <property type="entry name" value="RUVC"/>
    <property type="match status" value="1"/>
</dbReference>
<dbReference type="OrthoDB" id="9805499at2"/>
<keyword evidence="2 13" id="KW-0963">Cytoplasm</keyword>
<dbReference type="Proteomes" id="UP000243819">
    <property type="component" value="Unassembled WGS sequence"/>
</dbReference>
<evidence type="ECO:0000256" key="4">
    <source>
        <dbReference type="ARBA" id="ARBA00022723"/>
    </source>
</evidence>
<comment type="subunit">
    <text evidence="13">Homodimer which binds Holliday junction (HJ) DNA. The HJ becomes 2-fold symmetrical on binding to RuvC with unstacked arms; it has a different conformation from HJ DNA in complex with RuvA. In the full resolvosome a probable DNA-RuvA(4)-RuvB(12)-RuvC(2) complex forms which resolves the HJ.</text>
</comment>
<dbReference type="GO" id="GO:0005737">
    <property type="term" value="C:cytoplasm"/>
    <property type="evidence" value="ECO:0007669"/>
    <property type="project" value="UniProtKB-SubCell"/>
</dbReference>
<evidence type="ECO:0000256" key="2">
    <source>
        <dbReference type="ARBA" id="ARBA00022490"/>
    </source>
</evidence>
<evidence type="ECO:0000256" key="10">
    <source>
        <dbReference type="ARBA" id="ARBA00023172"/>
    </source>
</evidence>
<dbReference type="GO" id="GO:0008821">
    <property type="term" value="F:crossover junction DNA endonuclease activity"/>
    <property type="evidence" value="ECO:0007669"/>
    <property type="project" value="UniProtKB-UniRule"/>
</dbReference>
<comment type="cofactor">
    <cofactor evidence="13">
        <name>Mg(2+)</name>
        <dbReference type="ChEBI" id="CHEBI:18420"/>
    </cofactor>
    <text evidence="13">Binds 2 Mg(2+) ion per subunit.</text>
</comment>
<feature type="binding site" evidence="13">
    <location>
        <position position="7"/>
    </location>
    <ligand>
        <name>Mg(2+)</name>
        <dbReference type="ChEBI" id="CHEBI:18420"/>
        <label>1</label>
    </ligand>
</feature>
<dbReference type="PRINTS" id="PR00696">
    <property type="entry name" value="RSOLVASERUVC"/>
</dbReference>
<dbReference type="Pfam" id="PF02075">
    <property type="entry name" value="RuvC"/>
    <property type="match status" value="1"/>
</dbReference>
<dbReference type="PANTHER" id="PTHR30194">
    <property type="entry name" value="CROSSOVER JUNCTION ENDODEOXYRIBONUCLEASE RUVC"/>
    <property type="match status" value="1"/>
</dbReference>
<dbReference type="NCBIfam" id="TIGR00228">
    <property type="entry name" value="ruvC"/>
    <property type="match status" value="1"/>
</dbReference>